<dbReference type="Proteomes" id="UP000236544">
    <property type="component" value="Unassembled WGS sequence"/>
</dbReference>
<dbReference type="GO" id="GO:0016887">
    <property type="term" value="F:ATP hydrolysis activity"/>
    <property type="evidence" value="ECO:0007669"/>
    <property type="project" value="RHEA"/>
</dbReference>
<keyword evidence="7 16" id="KW-0347">Helicase</keyword>
<evidence type="ECO:0000256" key="12">
    <source>
        <dbReference type="ARBA" id="ARBA00023204"/>
    </source>
</evidence>
<evidence type="ECO:0000256" key="16">
    <source>
        <dbReference type="HAMAP-Rule" id="MF_03176"/>
    </source>
</evidence>
<evidence type="ECO:0000256" key="8">
    <source>
        <dbReference type="ARBA" id="ARBA00022840"/>
    </source>
</evidence>
<feature type="region of interest" description="Disordered" evidence="17">
    <location>
        <begin position="71"/>
        <end position="93"/>
    </location>
</feature>
<dbReference type="GO" id="GO:0005743">
    <property type="term" value="C:mitochondrial inner membrane"/>
    <property type="evidence" value="ECO:0007669"/>
    <property type="project" value="UniProtKB-SubCell"/>
</dbReference>
<evidence type="ECO:0000256" key="17">
    <source>
        <dbReference type="SAM" id="MobiDB-lite"/>
    </source>
</evidence>
<dbReference type="InterPro" id="IPR010285">
    <property type="entry name" value="DNA_helicase_pif1-like_DEAD"/>
</dbReference>
<evidence type="ECO:0000256" key="11">
    <source>
        <dbReference type="ARBA" id="ARBA00023172"/>
    </source>
</evidence>
<feature type="domain" description="DNA helicase Pif1-like DEAD-box helicase" evidence="18">
    <location>
        <begin position="291"/>
        <end position="494"/>
    </location>
</feature>
<dbReference type="Pfam" id="PF21530">
    <property type="entry name" value="Pif1_2B_dom"/>
    <property type="match status" value="1"/>
</dbReference>
<feature type="domain" description="DNA helicase Pif1-like 2B" evidence="19">
    <location>
        <begin position="554"/>
        <end position="596"/>
    </location>
</feature>
<dbReference type="GO" id="GO:0051880">
    <property type="term" value="F:G-quadruplex DNA binding"/>
    <property type="evidence" value="ECO:0007669"/>
    <property type="project" value="UniProtKB-UniRule"/>
</dbReference>
<keyword evidence="11 16" id="KW-0233">DNA recombination</keyword>
<dbReference type="GO" id="GO:0000723">
    <property type="term" value="P:telomere maintenance"/>
    <property type="evidence" value="ECO:0007669"/>
    <property type="project" value="InterPro"/>
</dbReference>
<dbReference type="InterPro" id="IPR027417">
    <property type="entry name" value="P-loop_NTPase"/>
</dbReference>
<evidence type="ECO:0000256" key="7">
    <source>
        <dbReference type="ARBA" id="ARBA00022806"/>
    </source>
</evidence>
<evidence type="ECO:0000313" key="21">
    <source>
        <dbReference type="Proteomes" id="UP000236544"/>
    </source>
</evidence>
<organism evidence="20 21">
    <name type="scientific">Lachancea quebecensis</name>
    <dbReference type="NCBI Taxonomy" id="1654605"/>
    <lineage>
        <taxon>Eukaryota</taxon>
        <taxon>Fungi</taxon>
        <taxon>Dikarya</taxon>
        <taxon>Ascomycota</taxon>
        <taxon>Saccharomycotina</taxon>
        <taxon>Saccharomycetes</taxon>
        <taxon>Saccharomycetales</taxon>
        <taxon>Saccharomycetaceae</taxon>
        <taxon>Lachancea</taxon>
    </lineage>
</organism>
<keyword evidence="12 16" id="KW-0234">DNA repair</keyword>
<comment type="cofactor">
    <cofactor evidence="1 16">
        <name>Mg(2+)</name>
        <dbReference type="ChEBI" id="CHEBI:18420"/>
    </cofactor>
</comment>
<keyword evidence="5 16" id="KW-0227">DNA damage</keyword>
<evidence type="ECO:0000256" key="13">
    <source>
        <dbReference type="ARBA" id="ARBA00023235"/>
    </source>
</evidence>
<reference evidence="21" key="1">
    <citation type="submission" date="2015-10" db="EMBL/GenBank/DDBJ databases">
        <authorList>
            <person name="Devillers H."/>
        </authorList>
    </citation>
    <scope>NUCLEOTIDE SEQUENCE [LARGE SCALE GENOMIC DNA]</scope>
</reference>
<dbReference type="GO" id="GO:0003697">
    <property type="term" value="F:single-stranded DNA binding"/>
    <property type="evidence" value="ECO:0007669"/>
    <property type="project" value="UniProtKB-ARBA"/>
</dbReference>
<keyword evidence="14 16" id="KW-0539">Nucleus</keyword>
<dbReference type="EC" id="5.6.2.3" evidence="16"/>
<dbReference type="FunFam" id="3.40.50.300:FF:001226">
    <property type="entry name" value="ATP-dependent DNA helicase PIF1"/>
    <property type="match status" value="1"/>
</dbReference>
<keyword evidence="10 16" id="KW-0496">Mitochondrion</keyword>
<dbReference type="AlphaFoldDB" id="A0A0P1KKU7"/>
<evidence type="ECO:0000256" key="15">
    <source>
        <dbReference type="ARBA" id="ARBA00048954"/>
    </source>
</evidence>
<dbReference type="EMBL" id="LN890560">
    <property type="protein sequence ID" value="CUS20186.1"/>
    <property type="molecule type" value="Genomic_DNA"/>
</dbReference>
<keyword evidence="9 16" id="KW-0238">DNA-binding</keyword>
<dbReference type="GO" id="GO:0005730">
    <property type="term" value="C:nucleolus"/>
    <property type="evidence" value="ECO:0007669"/>
    <property type="project" value="UniProtKB-SubCell"/>
</dbReference>
<dbReference type="Pfam" id="PF05970">
    <property type="entry name" value="PIF1"/>
    <property type="match status" value="1"/>
</dbReference>
<comment type="similarity">
    <text evidence="16">Belongs to the helicase family. PIF1 subfamily.</text>
</comment>
<evidence type="ECO:0000256" key="9">
    <source>
        <dbReference type="ARBA" id="ARBA00023125"/>
    </source>
</evidence>
<dbReference type="InterPro" id="IPR048293">
    <property type="entry name" value="PIF1_RRM3_pfh1"/>
</dbReference>
<dbReference type="GO" id="GO:0160225">
    <property type="term" value="F:G-quadruplex unwinding activity"/>
    <property type="evidence" value="ECO:0007669"/>
    <property type="project" value="UniProtKB-UniRule"/>
</dbReference>
<keyword evidence="4 16" id="KW-0547">Nucleotide-binding</keyword>
<keyword evidence="6 16" id="KW-0378">Hydrolase</keyword>
<dbReference type="GO" id="GO:0006310">
    <property type="term" value="P:DNA recombination"/>
    <property type="evidence" value="ECO:0007669"/>
    <property type="project" value="UniProtKB-UniRule"/>
</dbReference>
<dbReference type="InterPro" id="IPR051055">
    <property type="entry name" value="PIF1_helicase"/>
</dbReference>
<name>A0A0P1KKU7_9SACH</name>
<dbReference type="HAMAP" id="MF_03176">
    <property type="entry name" value="PIF1"/>
    <property type="match status" value="1"/>
</dbReference>
<dbReference type="PANTHER" id="PTHR47642">
    <property type="entry name" value="ATP-DEPENDENT DNA HELICASE"/>
    <property type="match status" value="1"/>
</dbReference>
<proteinExistence type="inferred from homology"/>
<keyword evidence="8 16" id="KW-0067">ATP-binding</keyword>
<dbReference type="GO" id="GO:0010521">
    <property type="term" value="F:telomerase inhibitor activity"/>
    <property type="evidence" value="ECO:0007669"/>
    <property type="project" value="UniProtKB-UniRule"/>
</dbReference>
<keyword evidence="13 16" id="KW-0413">Isomerase</keyword>
<evidence type="ECO:0000256" key="4">
    <source>
        <dbReference type="ARBA" id="ARBA00022741"/>
    </source>
</evidence>
<dbReference type="GO" id="GO:0006281">
    <property type="term" value="P:DNA repair"/>
    <property type="evidence" value="ECO:0007669"/>
    <property type="project" value="UniProtKB-UniRule"/>
</dbReference>
<evidence type="ECO:0000313" key="20">
    <source>
        <dbReference type="EMBL" id="CUS20186.1"/>
    </source>
</evidence>
<keyword evidence="21" id="KW-1185">Reference proteome</keyword>
<dbReference type="GO" id="GO:0032211">
    <property type="term" value="P:negative regulation of telomere maintenance via telomerase"/>
    <property type="evidence" value="ECO:0007669"/>
    <property type="project" value="UniProtKB-UniRule"/>
</dbReference>
<feature type="compositionally biased region" description="Polar residues" evidence="17">
    <location>
        <begin position="77"/>
        <end position="87"/>
    </location>
</feature>
<dbReference type="Gene3D" id="3.40.50.300">
    <property type="entry name" value="P-loop containing nucleotide triphosphate hydrolases"/>
    <property type="match status" value="1"/>
</dbReference>
<accession>A0A0P1KKU7</accession>
<feature type="DNA-binding region" evidence="16">
    <location>
        <begin position="777"/>
        <end position="796"/>
    </location>
</feature>
<dbReference type="SUPFAM" id="SSF52540">
    <property type="entry name" value="P-loop containing nucleoside triphosphate hydrolases"/>
    <property type="match status" value="2"/>
</dbReference>
<dbReference type="InterPro" id="IPR049163">
    <property type="entry name" value="Pif1-like_2B_dom"/>
</dbReference>
<sequence length="899" mass="101284">MKIASLALRLSRINNSRLPLIFYRYHMKTSVTSPTSRHGPIKRAKTWDSKELCQLLSDSDGWDDLVDTPVKQPVKSPGQSEFGNSPYQVKDQDEDDDDDILLLSENWVQKRDKTCDINSAHRVNSVPQTKDTSLSSDHTKQLNGFLGRDSSKRDPTLELPRTGFFELAEPKPVEDALRARSIQTVQDAATEQYLKCEEEGLFGADFNRPTAGTQLSTSPSFEDPVCPPLSLSMEEEEEESNVVSGRKRSSMRSKNHELVFLTQKAEREDSEELASRTSSTLNKKLVQGLVLSEEQESVIELAKEHYNIFYTGSAGTGKSVLLRVLIKTLRRMYGPGSVAVTASTGLAACNIGGITVHSFAGFGLGNGDSKMLLKKVRRSKKHVKRWTSIKALVIDEVSMIDGDLLDKLDHVARSLRKDQSPFGGIQIILSGDFFQLPPVNKNQSVETKFAFHANAWKEAIDATIMLQKVFRQQGDSEFVEMLNEMRMGKISPETELEFKKLCRPLPDDDIIPAELYSTRNEVERANMSRLKNLPGECHTYHAIDGGDMRDQETKEKLLSNFLAPKELRLKVGAQVMMIKNIDDTLVNGSLGKIIDFIDKDTYMFYERVRNYPDIDIEELELMRQGKIPIGESSEEEEMNQRVIRKKTLKESFCGTEAIITGERLGESIFDFLLGDFDKLSASQKLNIERKKKLLEEVQSSSSGRKLPLVRFLTPDGTSRCVLVQPEDWAVEDEQQKPIVSRVQLPLMLAWALSIHKSQGQTLPKVKVDLRRIFEKGQAYVALSRAVSRDGLQVLNFNKAKVQAHSSVMDFYRTLTSAHEAKKRFSNAKGKQQALSFPQRAVQPAKRTSSKTKEERQDRITSMLMRKNKSSIAAAKLKETGLLSSFGYQNGLRDDQNQDP</sequence>
<comment type="catalytic activity">
    <reaction evidence="15 16">
        <text>ATP + H2O = ADP + phosphate + H(+)</text>
        <dbReference type="Rhea" id="RHEA:13065"/>
        <dbReference type="ChEBI" id="CHEBI:15377"/>
        <dbReference type="ChEBI" id="CHEBI:15378"/>
        <dbReference type="ChEBI" id="CHEBI:30616"/>
        <dbReference type="ChEBI" id="CHEBI:43474"/>
        <dbReference type="ChEBI" id="CHEBI:456216"/>
        <dbReference type="EC" id="5.6.2.3"/>
    </reaction>
</comment>
<comment type="function">
    <text evidence="16">DNA-dependent ATPase and 5'-3' DNA helicase required for the maintenance of both mitochondrial and nuclear genome stability. Efficiently unwinds G-quadruplex (G4) DNA structures and forked RNA-DNA hybrids. Resolves G4 structures, preventing replication pausing and double-strand breaks (DSBs) at G4 motifs. Involved in the maintenance of telomeric DNA. Inhibits telomere elongation, de novo telomere formation and telomere addition to DSBs via catalytic inhibition of telomerase. Reduces the processivity of telomerase by displacing active telomerase from DNA ends. Releases telomerase by unwinding the short telomerase RNA/telomeric DNA hybrid that is the intermediate in the telomerase reaction. Involved in the maintenance of ribosomal (rDNA). Required for efficient fork arrest at the replicaion fork barrier within rDNA. Involved in the maintenance of mitochondrial (mtDNA). Required to maintain mtDNA under conditions that introduce dsDNA breaks in mtDNA, either preventing or repairing dsDNA breaks. May inhibit replication progression to allow time for repair. May have a general role in chromosomal replication by affecting Okazaki fragment maturation. May have a role in conjunction with DNA2 helicase/nuclease in 5'-flap extension during Okazaki fragment processing.</text>
</comment>
<evidence type="ECO:0000256" key="10">
    <source>
        <dbReference type="ARBA" id="ARBA00023128"/>
    </source>
</evidence>
<dbReference type="OrthoDB" id="432234at2759"/>
<evidence type="ECO:0000256" key="6">
    <source>
        <dbReference type="ARBA" id="ARBA00022801"/>
    </source>
</evidence>
<dbReference type="CDD" id="cd18037">
    <property type="entry name" value="DEXSc_Pif1_like"/>
    <property type="match status" value="1"/>
</dbReference>
<feature type="binding site" evidence="16">
    <location>
        <begin position="312"/>
        <end position="319"/>
    </location>
    <ligand>
        <name>ATP</name>
        <dbReference type="ChEBI" id="CHEBI:30616"/>
    </ligand>
</feature>
<feature type="region of interest" description="Disordered" evidence="17">
    <location>
        <begin position="822"/>
        <end position="864"/>
    </location>
</feature>
<dbReference type="GO" id="GO:0043139">
    <property type="term" value="F:5'-3' DNA helicase activity"/>
    <property type="evidence" value="ECO:0007669"/>
    <property type="project" value="UniProtKB-UniRule"/>
</dbReference>
<protein>
    <recommendedName>
        <fullName evidence="16">ATP-dependent DNA helicase PIF1</fullName>
        <ecNumber evidence="16">5.6.2.3</ecNumber>
    </recommendedName>
    <alternativeName>
        <fullName evidence="16">DNA 5'-3' helicase PIF1</fullName>
    </alternativeName>
    <alternativeName>
        <fullName evidence="16">DNA repair and recombination helicase PIF1</fullName>
    </alternativeName>
</protein>
<comment type="subunit">
    <text evidence="16">Monomer. Interacts with telomerase.</text>
</comment>
<evidence type="ECO:0000259" key="18">
    <source>
        <dbReference type="Pfam" id="PF05970"/>
    </source>
</evidence>
<comment type="subcellular location">
    <subcellularLocation>
        <location evidence="2">Mitochondrion inner membrane</location>
        <topology evidence="2">Peripheral membrane protein</topology>
        <orientation evidence="2">Matrix side</orientation>
    </subcellularLocation>
    <subcellularLocation>
        <location evidence="3">Nucleus</location>
        <location evidence="3">Nucleolus</location>
    </subcellularLocation>
    <subcellularLocation>
        <location evidence="16">Nucleus</location>
    </subcellularLocation>
    <subcellularLocation>
        <location evidence="16">Mitochondrion</location>
    </subcellularLocation>
</comment>
<gene>
    <name evidence="16" type="primary">PIF1</name>
    <name evidence="20" type="ORF">LAQU0_S01e00936g</name>
</gene>
<evidence type="ECO:0000256" key="5">
    <source>
        <dbReference type="ARBA" id="ARBA00022763"/>
    </source>
</evidence>
<evidence type="ECO:0000259" key="19">
    <source>
        <dbReference type="Pfam" id="PF21530"/>
    </source>
</evidence>
<dbReference type="GO" id="GO:0005524">
    <property type="term" value="F:ATP binding"/>
    <property type="evidence" value="ECO:0007669"/>
    <property type="project" value="UniProtKB-UniRule"/>
</dbReference>
<evidence type="ECO:0000256" key="1">
    <source>
        <dbReference type="ARBA" id="ARBA00001946"/>
    </source>
</evidence>
<dbReference type="PANTHER" id="PTHR47642:SF5">
    <property type="entry name" value="ATP-DEPENDENT DNA HELICASE"/>
    <property type="match status" value="1"/>
</dbReference>
<evidence type="ECO:0000256" key="2">
    <source>
        <dbReference type="ARBA" id="ARBA00004443"/>
    </source>
</evidence>
<dbReference type="CDD" id="cd18809">
    <property type="entry name" value="SF1_C_RecD"/>
    <property type="match status" value="1"/>
</dbReference>
<evidence type="ECO:0000256" key="3">
    <source>
        <dbReference type="ARBA" id="ARBA00004604"/>
    </source>
</evidence>
<evidence type="ECO:0000256" key="14">
    <source>
        <dbReference type="ARBA" id="ARBA00023242"/>
    </source>
</evidence>